<evidence type="ECO:0000313" key="6">
    <source>
        <dbReference type="Proteomes" id="UP000618460"/>
    </source>
</evidence>
<comment type="caution">
    <text evidence="5">The sequence shown here is derived from an EMBL/GenBank/DDBJ whole genome shotgun (WGS) entry which is preliminary data.</text>
</comment>
<keyword evidence="2" id="KW-0378">Hydrolase</keyword>
<dbReference type="Gene3D" id="2.120.10.30">
    <property type="entry name" value="TolB, C-terminal domain"/>
    <property type="match status" value="2"/>
</dbReference>
<dbReference type="SUPFAM" id="SSF51126">
    <property type="entry name" value="Pectin lyase-like"/>
    <property type="match status" value="2"/>
</dbReference>
<dbReference type="PANTHER" id="PTHR47572:SF4">
    <property type="entry name" value="LACTONASE DRP35"/>
    <property type="match status" value="1"/>
</dbReference>
<dbReference type="InterPro" id="IPR011042">
    <property type="entry name" value="6-blade_b-propeller_TolB-like"/>
</dbReference>
<dbReference type="Gene3D" id="2.160.20.10">
    <property type="entry name" value="Single-stranded right-handed beta-helix, Pectin lyase-like"/>
    <property type="match status" value="2"/>
</dbReference>
<protein>
    <recommendedName>
        <fullName evidence="7">Gluconolaconase</fullName>
    </recommendedName>
</protein>
<feature type="domain" description="Rhamnogalacturonase A/B/Epimerase-like pectate lyase" evidence="4">
    <location>
        <begin position="358"/>
        <end position="480"/>
    </location>
</feature>
<dbReference type="Pfam" id="PF08450">
    <property type="entry name" value="SGL"/>
    <property type="match status" value="1"/>
</dbReference>
<comment type="similarity">
    <text evidence="1">Belongs to the SMP-30/CGR1 family.</text>
</comment>
<keyword evidence="6" id="KW-1185">Reference proteome</keyword>
<accession>A0A917TMB8</accession>
<gene>
    <name evidence="5" type="ORF">GCM10011351_13620</name>
</gene>
<dbReference type="EMBL" id="BMLG01000005">
    <property type="protein sequence ID" value="GGM28881.1"/>
    <property type="molecule type" value="Genomic_DNA"/>
</dbReference>
<reference evidence="5" key="1">
    <citation type="journal article" date="2014" name="Int. J. Syst. Evol. Microbiol.">
        <title>Complete genome sequence of Corynebacterium casei LMG S-19264T (=DSM 44701T), isolated from a smear-ripened cheese.</title>
        <authorList>
            <consortium name="US DOE Joint Genome Institute (JGI-PGF)"/>
            <person name="Walter F."/>
            <person name="Albersmeier A."/>
            <person name="Kalinowski J."/>
            <person name="Ruckert C."/>
        </authorList>
    </citation>
    <scope>NUCLEOTIDE SEQUENCE</scope>
    <source>
        <strain evidence="5">CGMCC 1.6333</strain>
    </source>
</reference>
<dbReference type="Pfam" id="PF12708">
    <property type="entry name" value="Pect-lyase_RHGA_epim"/>
    <property type="match status" value="2"/>
</dbReference>
<evidence type="ECO:0000259" key="3">
    <source>
        <dbReference type="Pfam" id="PF08450"/>
    </source>
</evidence>
<dbReference type="InterPro" id="IPR024535">
    <property type="entry name" value="RHGA/B-epi-like_pectate_lyase"/>
</dbReference>
<evidence type="ECO:0000313" key="5">
    <source>
        <dbReference type="EMBL" id="GGM28881.1"/>
    </source>
</evidence>
<dbReference type="OrthoDB" id="6502305at2"/>
<dbReference type="GO" id="GO:0016787">
    <property type="term" value="F:hydrolase activity"/>
    <property type="evidence" value="ECO:0007669"/>
    <property type="project" value="UniProtKB-KW"/>
</dbReference>
<dbReference type="InterPro" id="IPR013658">
    <property type="entry name" value="SGL"/>
</dbReference>
<evidence type="ECO:0008006" key="7">
    <source>
        <dbReference type="Google" id="ProtNLM"/>
    </source>
</evidence>
<evidence type="ECO:0000259" key="4">
    <source>
        <dbReference type="Pfam" id="PF12708"/>
    </source>
</evidence>
<reference evidence="5" key="2">
    <citation type="submission" date="2020-09" db="EMBL/GenBank/DDBJ databases">
        <authorList>
            <person name="Sun Q."/>
            <person name="Zhou Y."/>
        </authorList>
    </citation>
    <scope>NUCLEOTIDE SEQUENCE</scope>
    <source>
        <strain evidence="5">CGMCC 1.6333</strain>
    </source>
</reference>
<proteinExistence type="inferred from homology"/>
<dbReference type="Proteomes" id="UP000618460">
    <property type="component" value="Unassembled WGS sequence"/>
</dbReference>
<dbReference type="InterPro" id="IPR012334">
    <property type="entry name" value="Pectin_lyas_fold"/>
</dbReference>
<evidence type="ECO:0000256" key="2">
    <source>
        <dbReference type="ARBA" id="ARBA00022801"/>
    </source>
</evidence>
<feature type="domain" description="Rhamnogalacturonase A/B/Epimerase-like pectate lyase" evidence="4">
    <location>
        <begin position="25"/>
        <end position="235"/>
    </location>
</feature>
<dbReference type="AlphaFoldDB" id="A0A917TMB8"/>
<dbReference type="InterPro" id="IPR051262">
    <property type="entry name" value="SMP-30/CGR1_Lactonase"/>
</dbReference>
<dbReference type="SUPFAM" id="SSF63829">
    <property type="entry name" value="Calcium-dependent phosphotriesterase"/>
    <property type="match status" value="1"/>
</dbReference>
<feature type="domain" description="SMP-30/Gluconolactonase/LRE-like region" evidence="3">
    <location>
        <begin position="874"/>
        <end position="962"/>
    </location>
</feature>
<organism evidence="5 6">
    <name type="scientific">Paraliobacillus quinghaiensis</name>
    <dbReference type="NCBI Taxonomy" id="470815"/>
    <lineage>
        <taxon>Bacteria</taxon>
        <taxon>Bacillati</taxon>
        <taxon>Bacillota</taxon>
        <taxon>Bacilli</taxon>
        <taxon>Bacillales</taxon>
        <taxon>Bacillaceae</taxon>
        <taxon>Paraliobacillus</taxon>
    </lineage>
</organism>
<dbReference type="PANTHER" id="PTHR47572">
    <property type="entry name" value="LIPOPROTEIN-RELATED"/>
    <property type="match status" value="1"/>
</dbReference>
<name>A0A917TMB8_9BACI</name>
<dbReference type="RefSeq" id="WP_117154001.1">
    <property type="nucleotide sequence ID" value="NZ_BMLG01000005.1"/>
</dbReference>
<dbReference type="InterPro" id="IPR011050">
    <property type="entry name" value="Pectin_lyase_fold/virulence"/>
</dbReference>
<sequence length="971" mass="109580">MNISQSFFSDRVEDTQAIYLTKEFFDVKGDGIADDTFAIQSAINKVKETMNYGIVFIPEGEYRISKTIYIPKAVRLIGYGKKRPLIILRENTPGFQDENITDKGRANYMFWFTDSIPKPGEPVKDANPGTFYSALSNVDIRIEDGNPAAVALRTHFAQHSFIAHVDIHIGNGKAGIFDVGNEIEDVRFFGGNYGIYTNKTSPGWPFMMVDTYFEGQKKAAIQTKEAGLTITRMVIRDVPTVIETVDGYFEKLFIEDSHFEKVTGPAIIISNEQNSFTQINIQNTYCREVPMLASFRQSGKQINAPSEMYKVSQLTHGVYMEDIDSPAMIQTIQELLPLNSYPPCIKTNIPTLPAMSKWINLKSLGAVGDGITDDTKVIQQAIDIYKTIYLPQGMYRVSDTIRLKEDSVLIGLNPISTQLVLHDNTETFSGFGPPKPLVEAPRDGTNILYGIGLDTGGRNTRAVGCKWMAGKDSYMNDVKFLGGHGAMSKDGSEVPLYNADRTADYNIDRRWDSQYWSLWVTDGGGGVFKDIWTASPYASAGMYVSNTDTPGIIYAMSVEHHVRNEVKFKNVSNWHVLALQFEEEAAESTDCLPLELIDCSNILFANLYFFRTIWLDTPYPHAIKTWDCNNIELLNTHNFTQVKYTIDNLLYDVTTDTEVRPWQISRLKLLGADNRRSKTISKVEKVHKLAGGFEFIDSMCKDSKGNVFFVDSRMKRIYKWSDEHKRLTLITDIHHRPRSIACDEDDRLLVVAEYSPSKGATIEGKPEVYPKEEDAKGSSYSFWYNTGSTIKVYSIDPNRPEESMQILDKVPMKSVQRVSKALYPANRWRDSGDFLSVSVEEPKECFMAKDGVTIIPVTSDLMRACCLLEAFPGQPFYAVDEYYKRTVRFEVTTKGYLEEPQIFVEKGEYTAVNKPNGDVIVPDGDVYVFNTKGELIDNMEIPERPACVLLAGKDNSTLYITARSSLYMVLD</sequence>
<evidence type="ECO:0000256" key="1">
    <source>
        <dbReference type="ARBA" id="ARBA00008853"/>
    </source>
</evidence>